<reference evidence="4" key="1">
    <citation type="submission" date="2023-08" db="EMBL/GenBank/DDBJ databases">
        <title>Reference Genome Resource for the Citrus Pathogen Phytophthora citrophthora.</title>
        <authorList>
            <person name="Moller H."/>
            <person name="Coetzee B."/>
            <person name="Rose L.J."/>
            <person name="Van Niekerk J.M."/>
        </authorList>
    </citation>
    <scope>NUCLEOTIDE SEQUENCE</scope>
    <source>
        <strain evidence="4">STE-U-9442</strain>
    </source>
</reference>
<evidence type="ECO:0000313" key="5">
    <source>
        <dbReference type="Proteomes" id="UP001259832"/>
    </source>
</evidence>
<dbReference type="PROSITE" id="PS01024">
    <property type="entry name" value="PR55_1"/>
    <property type="match status" value="1"/>
</dbReference>
<dbReference type="AlphaFoldDB" id="A0AAD9LLX0"/>
<proteinExistence type="inferred from homology"/>
<evidence type="ECO:0000256" key="3">
    <source>
        <dbReference type="ARBA" id="ARBA00022737"/>
    </source>
</evidence>
<dbReference type="PANTHER" id="PTHR11871">
    <property type="entry name" value="PROTEIN PHOSPHATASE PP2A REGULATORY SUBUNIT B"/>
    <property type="match status" value="1"/>
</dbReference>
<dbReference type="InterPro" id="IPR036322">
    <property type="entry name" value="WD40_repeat_dom_sf"/>
</dbReference>
<dbReference type="SMART" id="SM00320">
    <property type="entry name" value="WD40"/>
    <property type="match status" value="10"/>
</dbReference>
<dbReference type="Pfam" id="PF00400">
    <property type="entry name" value="WD40"/>
    <property type="match status" value="2"/>
</dbReference>
<dbReference type="InterPro" id="IPR000009">
    <property type="entry name" value="PP2A_PR55"/>
</dbReference>
<evidence type="ECO:0000256" key="2">
    <source>
        <dbReference type="ARBA" id="ARBA00022574"/>
    </source>
</evidence>
<dbReference type="Gene3D" id="2.130.10.10">
    <property type="entry name" value="YVTN repeat-like/Quinoprotein amine dehydrogenase"/>
    <property type="match status" value="4"/>
</dbReference>
<protein>
    <submittedName>
        <fullName evidence="4">Protein phosphatase PP2A regulatory subunit B</fullName>
    </submittedName>
</protein>
<dbReference type="EMBL" id="JASMQC010000011">
    <property type="protein sequence ID" value="KAK1941630.1"/>
    <property type="molecule type" value="Genomic_DNA"/>
</dbReference>
<gene>
    <name evidence="4" type="ORF">P3T76_006694</name>
</gene>
<accession>A0AAD9LLX0</accession>
<dbReference type="GO" id="GO:0000159">
    <property type="term" value="C:protein phosphatase type 2A complex"/>
    <property type="evidence" value="ECO:0007669"/>
    <property type="project" value="InterPro"/>
</dbReference>
<dbReference type="GO" id="GO:0019888">
    <property type="term" value="F:protein phosphatase regulator activity"/>
    <property type="evidence" value="ECO:0007669"/>
    <property type="project" value="InterPro"/>
</dbReference>
<sequence>MTQANLQGEIGEEARTGAMSRLKHTNAGGLEVNMAEPTNEADAEWGQVFSAGESTRSFVEAEVISAIEYDRSGDFLATGNKGGRVSIYCRHGTPASNQTMYSGVNTDPQYQLYTEFQSHNAEFDYLKSLEIEEKINQIKWCRPANGSQCLLSTNDKTIKLWKIHERSVREVTTYNEQGLAHVPRAHITPELIRLPQTHVRGQVTTTTAKRVYANAHTYHINSIAINSDGETFMSADDLRVNLWSLGVSNQSFNIVDIKPANMEELTEVITAADFHPTHCNTMMYSTSRGAIKLGDMRQSALCDAYSQVFEEQEDPEARSFFSEIIASISDIKFSPDGRYIIARDFLTLKVWDINMNSRPVQTINIHEHLRPRLGDLYESDCIFDKFECAVSGDGNNFITGSYNSEFHIYDRYGRADISITPRTARVSRRHSMPQRGLAQQIAALPTPGDPDALDFSKKIMQASWHPSLNEVAVSIRNSLFVYAEVISSVSFDPTGKHLAVGNKGGRIAIYSLYTPFTDFQSHSPEFDYLKSVEVEEKINQIKWCQPSNGSQSLLSTNDKTIKLWRIHEHAVCQITTYNEQGLAHVPHERITPEQIRLPKREVRSKTTTSTIKRVYANAHMYHINSIAINSDGETFMSADDLRVNLWSLGVSNQSFNIVDIKPANMEELTEVITAADFHPTHCNTMMYSTSRGAIKLGDMRQSALCDAYSQVFEEQEDPEARSFFSEIIASISDIKFSPDGRYIIARDFLTLKVWDINMNSRPVQTINIHEHLRPRLGDLYESDCIFDKFECAVSGDGNNFITGSYNSEFHIYDRYGRADISITPRTARVSRRHSMPQRGLAQQIAALPTPGDPDALDFSKKIMQASWHPSLNEVAVSIRNSLFVYAA</sequence>
<dbReference type="Proteomes" id="UP001259832">
    <property type="component" value="Unassembled WGS sequence"/>
</dbReference>
<keyword evidence="5" id="KW-1185">Reference proteome</keyword>
<keyword evidence="2" id="KW-0853">WD repeat</keyword>
<comment type="similarity">
    <text evidence="1">Belongs to the phosphatase 2A regulatory subunit B family.</text>
</comment>
<dbReference type="InterPro" id="IPR001680">
    <property type="entry name" value="WD40_rpt"/>
</dbReference>
<evidence type="ECO:0000256" key="1">
    <source>
        <dbReference type="ARBA" id="ARBA00008259"/>
    </source>
</evidence>
<dbReference type="FunFam" id="2.130.10.10:FF:000609">
    <property type="entry name" value="Serine/threonine-protein phosphatase 2A 55 kDa regulatory subunit B"/>
    <property type="match status" value="1"/>
</dbReference>
<dbReference type="InterPro" id="IPR018067">
    <property type="entry name" value="PP2A_PR55_CS"/>
</dbReference>
<dbReference type="InterPro" id="IPR015943">
    <property type="entry name" value="WD40/YVTN_repeat-like_dom_sf"/>
</dbReference>
<dbReference type="PRINTS" id="PR00600">
    <property type="entry name" value="PP2APR55"/>
</dbReference>
<comment type="caution">
    <text evidence="4">The sequence shown here is derived from an EMBL/GenBank/DDBJ whole genome shotgun (WGS) entry which is preliminary data.</text>
</comment>
<dbReference type="SUPFAM" id="SSF50978">
    <property type="entry name" value="WD40 repeat-like"/>
    <property type="match status" value="2"/>
</dbReference>
<evidence type="ECO:0000313" key="4">
    <source>
        <dbReference type="EMBL" id="KAK1941630.1"/>
    </source>
</evidence>
<name>A0AAD9LLX0_9STRA</name>
<organism evidence="4 5">
    <name type="scientific">Phytophthora citrophthora</name>
    <dbReference type="NCBI Taxonomy" id="4793"/>
    <lineage>
        <taxon>Eukaryota</taxon>
        <taxon>Sar</taxon>
        <taxon>Stramenopiles</taxon>
        <taxon>Oomycota</taxon>
        <taxon>Peronosporomycetes</taxon>
        <taxon>Peronosporales</taxon>
        <taxon>Peronosporaceae</taxon>
        <taxon>Phytophthora</taxon>
    </lineage>
</organism>
<keyword evidence="3" id="KW-0677">Repeat</keyword>